<dbReference type="Proteomes" id="UP001428290">
    <property type="component" value="Unassembled WGS sequence"/>
</dbReference>
<comment type="caution">
    <text evidence="3">The sequence shown here is derived from an EMBL/GenBank/DDBJ whole genome shotgun (WGS) entry which is preliminary data.</text>
</comment>
<dbReference type="Gene3D" id="3.40.50.300">
    <property type="entry name" value="P-loop containing nucleotide triphosphate hydrolases"/>
    <property type="match status" value="2"/>
</dbReference>
<dbReference type="PANTHER" id="PTHR30121">
    <property type="entry name" value="UNCHARACTERIZED PROTEIN YJGR-RELATED"/>
    <property type="match status" value="1"/>
</dbReference>
<accession>A0ABP9X7R5</accession>
<sequence>MWDVVRPKSIQEKLDEAEQAQADKVAAQERKLWKGAEKALKKGVDNAALGAIVSMGTEPADFERKGQKLYLRTGASSANLHGLVLGGSGAGKTETLKRLAAIFASQTDYDIFFIDPKPTADLKFYFAGLMAEYGRTCKMYPDSPFNGFRGDARSVHNRLLTIPVLGTEGASAYYAELTEEYVWLGMNAGDGLPRTFDEVAQRLDYDYLLQYYANDPTSLQSIQRIKRQDANSVVMRFNNVARKFSTISGAGWAFEDVRAAYFGLPVLEASRDVDAIARFLIEDLKHYFATRKQRNRRTVVFFDEFSAFGSENVVNLMELVRSHGGIVILASQTTAALGDDRLQKRILGNVTIYLQRMNDPREVAALGGMQPVLDVSRHMDTKPNPNGIARYVDKSVIDPTKVAQLPLGGAYIINRGRVAHIKVQQAPVLDWNKIGTTHLDLALQWMSANNPNAPVLVRRASPAVPHAAAAARPLAPARTEPTPALAHGAPTKAATPSNAPNQADGADDFI</sequence>
<feature type="compositionally biased region" description="Low complexity" evidence="1">
    <location>
        <begin position="467"/>
        <end position="486"/>
    </location>
</feature>
<dbReference type="SUPFAM" id="SSF52540">
    <property type="entry name" value="P-loop containing nucleoside triphosphate hydrolases"/>
    <property type="match status" value="1"/>
</dbReference>
<evidence type="ECO:0000313" key="3">
    <source>
        <dbReference type="EMBL" id="GAA5531422.1"/>
    </source>
</evidence>
<organism evidence="3 4">
    <name type="scientific">Herpetosiphon gulosus</name>
    <dbReference type="NCBI Taxonomy" id="1973496"/>
    <lineage>
        <taxon>Bacteria</taxon>
        <taxon>Bacillati</taxon>
        <taxon>Chloroflexota</taxon>
        <taxon>Chloroflexia</taxon>
        <taxon>Herpetosiphonales</taxon>
        <taxon>Herpetosiphonaceae</taxon>
        <taxon>Herpetosiphon</taxon>
    </lineage>
</organism>
<dbReference type="EMBL" id="BAABRU010000049">
    <property type="protein sequence ID" value="GAA5531422.1"/>
    <property type="molecule type" value="Genomic_DNA"/>
</dbReference>
<feature type="region of interest" description="Disordered" evidence="1">
    <location>
        <begin position="467"/>
        <end position="510"/>
    </location>
</feature>
<dbReference type="InterPro" id="IPR003593">
    <property type="entry name" value="AAA+_ATPase"/>
</dbReference>
<reference evidence="3 4" key="1">
    <citation type="submission" date="2024-02" db="EMBL/GenBank/DDBJ databases">
        <title>Herpetosiphon gulosus NBRC 112829.</title>
        <authorList>
            <person name="Ichikawa N."/>
            <person name="Katano-Makiyama Y."/>
            <person name="Hidaka K."/>
        </authorList>
    </citation>
    <scope>NUCLEOTIDE SEQUENCE [LARGE SCALE GENOMIC DNA]</scope>
    <source>
        <strain evidence="3 4">NBRC 112829</strain>
    </source>
</reference>
<evidence type="ECO:0000259" key="2">
    <source>
        <dbReference type="SMART" id="SM00382"/>
    </source>
</evidence>
<evidence type="ECO:0000256" key="1">
    <source>
        <dbReference type="SAM" id="MobiDB-lite"/>
    </source>
</evidence>
<proteinExistence type="predicted"/>
<dbReference type="SMART" id="SM00382">
    <property type="entry name" value="AAA"/>
    <property type="match status" value="1"/>
</dbReference>
<feature type="domain" description="AAA+ ATPase" evidence="2">
    <location>
        <begin position="78"/>
        <end position="351"/>
    </location>
</feature>
<gene>
    <name evidence="3" type="ORF">Hgul01_05247</name>
</gene>
<keyword evidence="4" id="KW-1185">Reference proteome</keyword>
<name>A0ABP9X7R5_9CHLR</name>
<dbReference type="PANTHER" id="PTHR30121:SF6">
    <property type="entry name" value="SLR6007 PROTEIN"/>
    <property type="match status" value="1"/>
</dbReference>
<protein>
    <recommendedName>
        <fullName evidence="2">AAA+ ATPase domain-containing protein</fullName>
    </recommendedName>
</protein>
<evidence type="ECO:0000313" key="4">
    <source>
        <dbReference type="Proteomes" id="UP001428290"/>
    </source>
</evidence>
<dbReference type="InterPro" id="IPR027417">
    <property type="entry name" value="P-loop_NTPase"/>
</dbReference>
<dbReference type="InterPro" id="IPR051162">
    <property type="entry name" value="T4SS_component"/>
</dbReference>